<proteinExistence type="predicted"/>
<evidence type="ECO:0000256" key="8">
    <source>
        <dbReference type="ARBA" id="ARBA00023163"/>
    </source>
</evidence>
<dbReference type="PROSITE" id="PS50110">
    <property type="entry name" value="RESPONSE_REGULATORY"/>
    <property type="match status" value="1"/>
</dbReference>
<keyword evidence="5 9" id="KW-0805">Transcription regulation</keyword>
<feature type="modified residue" description="4-aspartylphosphate" evidence="10">
    <location>
        <position position="54"/>
    </location>
</feature>
<protein>
    <recommendedName>
        <fullName evidence="9">Transcriptional regulatory protein</fullName>
    </recommendedName>
</protein>
<dbReference type="OrthoDB" id="9759232at2"/>
<keyword evidence="2 9" id="KW-0963">Cytoplasm</keyword>
<keyword evidence="4 9" id="KW-0902">Two-component regulatory system</keyword>
<dbReference type="GO" id="GO:0000156">
    <property type="term" value="F:phosphorelay response regulator activity"/>
    <property type="evidence" value="ECO:0007669"/>
    <property type="project" value="TreeGrafter"/>
</dbReference>
<evidence type="ECO:0000256" key="5">
    <source>
        <dbReference type="ARBA" id="ARBA00023015"/>
    </source>
</evidence>
<evidence type="ECO:0000256" key="6">
    <source>
        <dbReference type="ARBA" id="ARBA00023125"/>
    </source>
</evidence>
<dbReference type="SUPFAM" id="SSF46785">
    <property type="entry name" value="Winged helix' DNA-binding domain"/>
    <property type="match status" value="1"/>
</dbReference>
<organism evidence="12 13">
    <name type="scientific">Parageobacillus thermoglucosidasius</name>
    <name type="common">Geobacillus thermoglucosidasius</name>
    <dbReference type="NCBI Taxonomy" id="1426"/>
    <lineage>
        <taxon>Bacteria</taxon>
        <taxon>Bacillati</taxon>
        <taxon>Bacillota</taxon>
        <taxon>Bacilli</taxon>
        <taxon>Bacillales</taxon>
        <taxon>Anoxybacillaceae</taxon>
        <taxon>Parageobacillus</taxon>
    </lineage>
</organism>
<dbReference type="Gene3D" id="1.10.10.10">
    <property type="entry name" value="Winged helix-like DNA-binding domain superfamily/Winged helix DNA-binding domain"/>
    <property type="match status" value="1"/>
</dbReference>
<dbReference type="InterPro" id="IPR036390">
    <property type="entry name" value="WH_DNA-bd_sf"/>
</dbReference>
<dbReference type="SMART" id="SM00448">
    <property type="entry name" value="REC"/>
    <property type="match status" value="1"/>
</dbReference>
<dbReference type="Proteomes" id="UP000078290">
    <property type="component" value="Unassembled WGS sequence"/>
</dbReference>
<dbReference type="RefSeq" id="WP_064552668.1">
    <property type="nucleotide sequence ID" value="NZ_LXMA01000038.1"/>
</dbReference>
<evidence type="ECO:0000256" key="10">
    <source>
        <dbReference type="PROSITE-ProRule" id="PRU00169"/>
    </source>
</evidence>
<evidence type="ECO:0000256" key="9">
    <source>
        <dbReference type="PIRNR" id="PIRNR006171"/>
    </source>
</evidence>
<dbReference type="PANTHER" id="PTHR45526">
    <property type="entry name" value="TRANSCRIPTIONAL REGULATORY PROTEIN DPIA"/>
    <property type="match status" value="1"/>
</dbReference>
<dbReference type="InterPro" id="IPR051271">
    <property type="entry name" value="2C-system_Tx_regulators"/>
</dbReference>
<dbReference type="AlphaFoldDB" id="A0A1B7KQ13"/>
<gene>
    <name evidence="12" type="ORF">A7K69_12305</name>
</gene>
<evidence type="ECO:0000256" key="4">
    <source>
        <dbReference type="ARBA" id="ARBA00023012"/>
    </source>
</evidence>
<dbReference type="GO" id="GO:0003700">
    <property type="term" value="F:DNA-binding transcription factor activity"/>
    <property type="evidence" value="ECO:0007669"/>
    <property type="project" value="InterPro"/>
</dbReference>
<keyword evidence="6 9" id="KW-0238">DNA-binding</keyword>
<accession>A0A1B7KQ13</accession>
<dbReference type="CDD" id="cd19925">
    <property type="entry name" value="REC_citrate_TCS"/>
    <property type="match status" value="1"/>
</dbReference>
<dbReference type="Pfam" id="PF20714">
    <property type="entry name" value="HTH_64"/>
    <property type="match status" value="1"/>
</dbReference>
<evidence type="ECO:0000259" key="11">
    <source>
        <dbReference type="PROSITE" id="PS50110"/>
    </source>
</evidence>
<evidence type="ECO:0000313" key="13">
    <source>
        <dbReference type="Proteomes" id="UP000078290"/>
    </source>
</evidence>
<keyword evidence="7 9" id="KW-0010">Activator</keyword>
<dbReference type="Pfam" id="PF00072">
    <property type="entry name" value="Response_reg"/>
    <property type="match status" value="1"/>
</dbReference>
<dbReference type="InterPro" id="IPR036388">
    <property type="entry name" value="WH-like_DNA-bd_sf"/>
</dbReference>
<dbReference type="InterPro" id="IPR001789">
    <property type="entry name" value="Sig_transdc_resp-reg_receiver"/>
</dbReference>
<dbReference type="InterPro" id="IPR011006">
    <property type="entry name" value="CheY-like_superfamily"/>
</dbReference>
<dbReference type="Gene3D" id="3.40.50.2300">
    <property type="match status" value="1"/>
</dbReference>
<dbReference type="GO" id="GO:0003677">
    <property type="term" value="F:DNA binding"/>
    <property type="evidence" value="ECO:0007669"/>
    <property type="project" value="UniProtKB-KW"/>
</dbReference>
<dbReference type="InterPro" id="IPR048714">
    <property type="entry name" value="DpiA-like_HTH"/>
</dbReference>
<dbReference type="EMBL" id="LXMA01000038">
    <property type="protein sequence ID" value="OAT72166.1"/>
    <property type="molecule type" value="Genomic_DNA"/>
</dbReference>
<evidence type="ECO:0000256" key="3">
    <source>
        <dbReference type="ARBA" id="ARBA00022553"/>
    </source>
</evidence>
<evidence type="ECO:0000313" key="12">
    <source>
        <dbReference type="EMBL" id="OAT72166.1"/>
    </source>
</evidence>
<keyword evidence="3 10" id="KW-0597">Phosphoprotein</keyword>
<comment type="caution">
    <text evidence="12">The sequence shown here is derived from an EMBL/GenBank/DDBJ whole genome shotgun (WGS) entry which is preliminary data.</text>
</comment>
<comment type="subcellular location">
    <subcellularLocation>
        <location evidence="1 9">Cytoplasm</location>
    </subcellularLocation>
</comment>
<feature type="domain" description="Response regulatory" evidence="11">
    <location>
        <begin position="3"/>
        <end position="119"/>
    </location>
</feature>
<keyword evidence="8 9" id="KW-0804">Transcription</keyword>
<reference evidence="13" key="1">
    <citation type="submission" date="2016-05" db="EMBL/GenBank/DDBJ databases">
        <authorList>
            <person name="Wang W."/>
            <person name="Zhu L."/>
        </authorList>
    </citation>
    <scope>NUCLEOTIDE SEQUENCE [LARGE SCALE GENOMIC DNA]</scope>
    <source>
        <strain evidence="13">W-2</strain>
    </source>
</reference>
<name>A0A1B7KQ13_PARTM</name>
<evidence type="ECO:0000256" key="2">
    <source>
        <dbReference type="ARBA" id="ARBA00022490"/>
    </source>
</evidence>
<evidence type="ECO:0000256" key="1">
    <source>
        <dbReference type="ARBA" id="ARBA00004496"/>
    </source>
</evidence>
<sequence length="228" mass="26294">MYRVLLIEDDPMVQEVNRQFIEQVEGFTVIGSAGNGMEGMQLIRDLHPDLVIIDIYMPHKDGLETLKEIRSEGYEVDVIAITAASDIDTVRRVLQNGAFDYIMKPFKFERLKQALENYHSFRQTLNEKETLTQKELDALLQTAEPQMLEPRNELPKGLNEVTLQKIVRYLRKQTEPVSAEEVAEGVGIARVTARRYLEYLEKRGEVSLDVQYGGIGRPVNRYMMKHHI</sequence>
<dbReference type="SUPFAM" id="SSF52172">
    <property type="entry name" value="CheY-like"/>
    <property type="match status" value="1"/>
</dbReference>
<dbReference type="GO" id="GO:0005737">
    <property type="term" value="C:cytoplasm"/>
    <property type="evidence" value="ECO:0007669"/>
    <property type="project" value="UniProtKB-SubCell"/>
</dbReference>
<dbReference type="PIRSF" id="PIRSF006171">
    <property type="entry name" value="RR_citrat_malat"/>
    <property type="match status" value="1"/>
</dbReference>
<dbReference type="PANTHER" id="PTHR45526:SF1">
    <property type="entry name" value="TRANSCRIPTIONAL REGULATORY PROTEIN DCUR-RELATED"/>
    <property type="match status" value="1"/>
</dbReference>
<dbReference type="InterPro" id="IPR024187">
    <property type="entry name" value="Sig_transdc_resp-reg_cit/mal"/>
</dbReference>
<evidence type="ECO:0000256" key="7">
    <source>
        <dbReference type="ARBA" id="ARBA00023159"/>
    </source>
</evidence>